<organism evidence="7 8">
    <name type="scientific">Polistes dominula</name>
    <name type="common">European paper wasp</name>
    <name type="synonym">Vespa dominula</name>
    <dbReference type="NCBI Taxonomy" id="743375"/>
    <lineage>
        <taxon>Eukaryota</taxon>
        <taxon>Metazoa</taxon>
        <taxon>Ecdysozoa</taxon>
        <taxon>Arthropoda</taxon>
        <taxon>Hexapoda</taxon>
        <taxon>Insecta</taxon>
        <taxon>Pterygota</taxon>
        <taxon>Neoptera</taxon>
        <taxon>Endopterygota</taxon>
        <taxon>Hymenoptera</taxon>
        <taxon>Apocrita</taxon>
        <taxon>Aculeata</taxon>
        <taxon>Vespoidea</taxon>
        <taxon>Vespidae</taxon>
        <taxon>Polistinae</taxon>
        <taxon>Polistini</taxon>
        <taxon>Polistes</taxon>
    </lineage>
</organism>
<dbReference type="PANTHER" id="PTHR46927:SF3">
    <property type="entry name" value="THAP-TYPE DOMAIN-CONTAINING PROTEIN"/>
    <property type="match status" value="1"/>
</dbReference>
<keyword evidence="1" id="KW-0479">Metal-binding</keyword>
<dbReference type="SMART" id="SM00692">
    <property type="entry name" value="DM3"/>
    <property type="match status" value="1"/>
</dbReference>
<evidence type="ECO:0000256" key="5">
    <source>
        <dbReference type="PROSITE-ProRule" id="PRU00309"/>
    </source>
</evidence>
<dbReference type="RefSeq" id="XP_015191856.1">
    <property type="nucleotide sequence ID" value="XM_015336370.1"/>
</dbReference>
<evidence type="ECO:0000256" key="4">
    <source>
        <dbReference type="ARBA" id="ARBA00023125"/>
    </source>
</evidence>
<sequence length="369" mass="41712">MVRQCILNYCKSSTRTTPDRKFFRFPKKEERRKLWLQNSNVVAENVKKYSVLCDKHFSEDCWKIVEGKKRLKSTAVPTIFIQSSTLTDKKVIKLLFNQSILKRKVLGDVMNNSSLSNVPSSTTTTSITAQQEIMSKQNAKSISTTKISENVSTASPVLEKNSAFCVESNSSPLTPANDVTSTSLLNVTLEEHTTITQPCDTNEKLLHASSKSTENTSNGLLFKEIDSICDQINSSEGRDHKDCVNTIKKLKILLSRSLKTIKILKTNHTKSRNQFKKQIKDLQQKVDMNNSLKNRISSIFNEDQVKLMTGLCKKSPKFLNTTLDKSYKIKFACGLSGYKELRKQGYPLPSPRTLNRGIENLKSAKIRET</sequence>
<protein>
    <submittedName>
        <fullName evidence="8">THAP domain-containing protein 2-like</fullName>
    </submittedName>
</protein>
<dbReference type="InterPro" id="IPR052224">
    <property type="entry name" value="THAP_domain_protein"/>
</dbReference>
<reference evidence="8" key="1">
    <citation type="submission" date="2025-08" db="UniProtKB">
        <authorList>
            <consortium name="RefSeq"/>
        </authorList>
    </citation>
    <scope>IDENTIFICATION</scope>
    <source>
        <tissue evidence="8">Whole body</tissue>
    </source>
</reference>
<keyword evidence="7" id="KW-1185">Reference proteome</keyword>
<evidence type="ECO:0000256" key="2">
    <source>
        <dbReference type="ARBA" id="ARBA00022771"/>
    </source>
</evidence>
<evidence type="ECO:0000313" key="7">
    <source>
        <dbReference type="Proteomes" id="UP000694924"/>
    </source>
</evidence>
<dbReference type="InterPro" id="IPR038441">
    <property type="entry name" value="THAP_Znf_sf"/>
</dbReference>
<dbReference type="Gene3D" id="6.20.210.20">
    <property type="entry name" value="THAP domain"/>
    <property type="match status" value="1"/>
</dbReference>
<keyword evidence="3" id="KW-0862">Zinc</keyword>
<gene>
    <name evidence="8" type="primary">LOC107074705</name>
</gene>
<dbReference type="PANTHER" id="PTHR46927">
    <property type="entry name" value="AGAP005574-PA"/>
    <property type="match status" value="1"/>
</dbReference>
<evidence type="ECO:0000259" key="6">
    <source>
        <dbReference type="PROSITE" id="PS50950"/>
    </source>
</evidence>
<feature type="domain" description="THAP-type" evidence="6">
    <location>
        <begin position="1"/>
        <end position="80"/>
    </location>
</feature>
<keyword evidence="2 5" id="KW-0863">Zinc-finger</keyword>
<evidence type="ECO:0000256" key="3">
    <source>
        <dbReference type="ARBA" id="ARBA00022833"/>
    </source>
</evidence>
<dbReference type="Proteomes" id="UP000694924">
    <property type="component" value="Unplaced"/>
</dbReference>
<dbReference type="InterPro" id="IPR006612">
    <property type="entry name" value="THAP_Znf"/>
</dbReference>
<evidence type="ECO:0000313" key="8">
    <source>
        <dbReference type="RefSeq" id="XP_015191856.1"/>
    </source>
</evidence>
<dbReference type="PROSITE" id="PS50950">
    <property type="entry name" value="ZF_THAP"/>
    <property type="match status" value="1"/>
</dbReference>
<keyword evidence="4 5" id="KW-0238">DNA-binding</keyword>
<name>A0ABM1JHB8_POLDO</name>
<dbReference type="SUPFAM" id="SSF57716">
    <property type="entry name" value="Glucocorticoid receptor-like (DNA-binding domain)"/>
    <property type="match status" value="1"/>
</dbReference>
<accession>A0ABM1JHB8</accession>
<dbReference type="GeneID" id="107074705"/>
<proteinExistence type="predicted"/>
<dbReference type="Pfam" id="PF05485">
    <property type="entry name" value="THAP"/>
    <property type="match status" value="1"/>
</dbReference>
<evidence type="ECO:0000256" key="1">
    <source>
        <dbReference type="ARBA" id="ARBA00022723"/>
    </source>
</evidence>
<dbReference type="SMART" id="SM00980">
    <property type="entry name" value="THAP"/>
    <property type="match status" value="1"/>
</dbReference>